<organism evidence="1 2">
    <name type="scientific">Elysia crispata</name>
    <name type="common">lettuce slug</name>
    <dbReference type="NCBI Taxonomy" id="231223"/>
    <lineage>
        <taxon>Eukaryota</taxon>
        <taxon>Metazoa</taxon>
        <taxon>Spiralia</taxon>
        <taxon>Lophotrochozoa</taxon>
        <taxon>Mollusca</taxon>
        <taxon>Gastropoda</taxon>
        <taxon>Heterobranchia</taxon>
        <taxon>Euthyneura</taxon>
        <taxon>Panpulmonata</taxon>
        <taxon>Sacoglossa</taxon>
        <taxon>Placobranchoidea</taxon>
        <taxon>Plakobranchidae</taxon>
        <taxon>Elysia</taxon>
    </lineage>
</organism>
<evidence type="ECO:0000313" key="1">
    <source>
        <dbReference type="EMBL" id="KAK3803823.1"/>
    </source>
</evidence>
<name>A0AAE1BCX7_9GAST</name>
<dbReference type="Proteomes" id="UP001283361">
    <property type="component" value="Unassembled WGS sequence"/>
</dbReference>
<comment type="caution">
    <text evidence="1">The sequence shown here is derived from an EMBL/GenBank/DDBJ whole genome shotgun (WGS) entry which is preliminary data.</text>
</comment>
<dbReference type="AlphaFoldDB" id="A0AAE1BCX7"/>
<accession>A0AAE1BCX7</accession>
<proteinExistence type="predicted"/>
<protein>
    <submittedName>
        <fullName evidence="1">Uncharacterized protein</fullName>
    </submittedName>
</protein>
<reference evidence="1" key="1">
    <citation type="journal article" date="2023" name="G3 (Bethesda)">
        <title>A reference genome for the long-term kleptoplast-retaining sea slug Elysia crispata morphotype clarki.</title>
        <authorList>
            <person name="Eastman K.E."/>
            <person name="Pendleton A.L."/>
            <person name="Shaikh M.A."/>
            <person name="Suttiyut T."/>
            <person name="Ogas R."/>
            <person name="Tomko P."/>
            <person name="Gavelis G."/>
            <person name="Widhalm J.R."/>
            <person name="Wisecaver J.H."/>
        </authorList>
    </citation>
    <scope>NUCLEOTIDE SEQUENCE</scope>
    <source>
        <strain evidence="1">ECLA1</strain>
    </source>
</reference>
<dbReference type="EMBL" id="JAWDGP010000085">
    <property type="protein sequence ID" value="KAK3803823.1"/>
    <property type="molecule type" value="Genomic_DNA"/>
</dbReference>
<gene>
    <name evidence="1" type="ORF">RRG08_056307</name>
</gene>
<sequence>MEADKNDETNMWQGNFKFHWPNCWLAVYYDDQFYVAQVMDFISTNSAEIKFLEQTKANEKYFPWPRTHDIAVVNAKFVFA</sequence>
<keyword evidence="2" id="KW-1185">Reference proteome</keyword>
<evidence type="ECO:0000313" key="2">
    <source>
        <dbReference type="Proteomes" id="UP001283361"/>
    </source>
</evidence>